<comment type="subcellular location">
    <subcellularLocation>
        <location evidence="1">Membrane</location>
        <topology evidence="1">Multi-pass membrane protein</topology>
    </subcellularLocation>
</comment>
<keyword evidence="5 8" id="KW-1133">Transmembrane helix</keyword>
<dbReference type="InterPro" id="IPR005829">
    <property type="entry name" value="Sugar_transporter_CS"/>
</dbReference>
<dbReference type="PROSITE" id="PS50850">
    <property type="entry name" value="MFS"/>
    <property type="match status" value="1"/>
</dbReference>
<protein>
    <submittedName>
        <fullName evidence="10">General substrate transporter</fullName>
    </submittedName>
</protein>
<dbReference type="PROSITE" id="PS00216">
    <property type="entry name" value="SUGAR_TRANSPORT_1"/>
    <property type="match status" value="1"/>
</dbReference>
<dbReference type="OrthoDB" id="4540492at2759"/>
<feature type="transmembrane region" description="Helical" evidence="8">
    <location>
        <begin position="206"/>
        <end position="225"/>
    </location>
</feature>
<feature type="transmembrane region" description="Helical" evidence="8">
    <location>
        <begin position="302"/>
        <end position="329"/>
    </location>
</feature>
<feature type="transmembrane region" description="Helical" evidence="8">
    <location>
        <begin position="177"/>
        <end position="200"/>
    </location>
</feature>
<keyword evidence="3 7" id="KW-0813">Transport</keyword>
<evidence type="ECO:0000256" key="1">
    <source>
        <dbReference type="ARBA" id="ARBA00004141"/>
    </source>
</evidence>
<accession>A0A137PBN6</accession>
<dbReference type="Proteomes" id="UP000070444">
    <property type="component" value="Unassembled WGS sequence"/>
</dbReference>
<evidence type="ECO:0000256" key="2">
    <source>
        <dbReference type="ARBA" id="ARBA00010992"/>
    </source>
</evidence>
<feature type="transmembrane region" description="Helical" evidence="8">
    <location>
        <begin position="91"/>
        <end position="111"/>
    </location>
</feature>
<feature type="transmembrane region" description="Helical" evidence="8">
    <location>
        <begin position="367"/>
        <end position="387"/>
    </location>
</feature>
<dbReference type="OMA" id="EGMANDC"/>
<evidence type="ECO:0000256" key="5">
    <source>
        <dbReference type="ARBA" id="ARBA00022989"/>
    </source>
</evidence>
<feature type="transmembrane region" description="Helical" evidence="8">
    <location>
        <begin position="341"/>
        <end position="360"/>
    </location>
</feature>
<gene>
    <name evidence="10" type="ORF">CONCODRAFT_36973</name>
</gene>
<evidence type="ECO:0000259" key="9">
    <source>
        <dbReference type="PROSITE" id="PS50850"/>
    </source>
</evidence>
<feature type="transmembrane region" description="Helical" evidence="8">
    <location>
        <begin position="459"/>
        <end position="479"/>
    </location>
</feature>
<dbReference type="PROSITE" id="PS00217">
    <property type="entry name" value="SUGAR_TRANSPORT_2"/>
    <property type="match status" value="1"/>
</dbReference>
<dbReference type="PANTHER" id="PTHR23503">
    <property type="entry name" value="SOLUTE CARRIER FAMILY 2"/>
    <property type="match status" value="1"/>
</dbReference>
<evidence type="ECO:0000256" key="7">
    <source>
        <dbReference type="RuleBase" id="RU003346"/>
    </source>
</evidence>
<feature type="transmembrane region" description="Helical" evidence="8">
    <location>
        <begin position="118"/>
        <end position="138"/>
    </location>
</feature>
<dbReference type="Pfam" id="PF00083">
    <property type="entry name" value="Sugar_tr"/>
    <property type="match status" value="1"/>
</dbReference>
<organism evidence="10 11">
    <name type="scientific">Conidiobolus coronatus (strain ATCC 28846 / CBS 209.66 / NRRL 28638)</name>
    <name type="common">Delacroixia coronata</name>
    <dbReference type="NCBI Taxonomy" id="796925"/>
    <lineage>
        <taxon>Eukaryota</taxon>
        <taxon>Fungi</taxon>
        <taxon>Fungi incertae sedis</taxon>
        <taxon>Zoopagomycota</taxon>
        <taxon>Entomophthoromycotina</taxon>
        <taxon>Entomophthoromycetes</taxon>
        <taxon>Entomophthorales</taxon>
        <taxon>Ancylistaceae</taxon>
        <taxon>Conidiobolus</taxon>
    </lineage>
</organism>
<feature type="transmembrane region" description="Helical" evidence="8">
    <location>
        <begin position="32"/>
        <end position="52"/>
    </location>
</feature>
<evidence type="ECO:0000256" key="6">
    <source>
        <dbReference type="ARBA" id="ARBA00023136"/>
    </source>
</evidence>
<evidence type="ECO:0000256" key="3">
    <source>
        <dbReference type="ARBA" id="ARBA00022448"/>
    </source>
</evidence>
<dbReference type="InterPro" id="IPR036259">
    <property type="entry name" value="MFS_trans_sf"/>
</dbReference>
<evidence type="ECO:0000313" key="11">
    <source>
        <dbReference type="Proteomes" id="UP000070444"/>
    </source>
</evidence>
<keyword evidence="11" id="KW-1185">Reference proteome</keyword>
<dbReference type="InterPro" id="IPR020846">
    <property type="entry name" value="MFS_dom"/>
</dbReference>
<keyword evidence="4 8" id="KW-0812">Transmembrane</keyword>
<feature type="transmembrane region" description="Helical" evidence="8">
    <location>
        <begin position="429"/>
        <end position="453"/>
    </location>
</feature>
<evidence type="ECO:0000313" key="10">
    <source>
        <dbReference type="EMBL" id="KXN72403.1"/>
    </source>
</evidence>
<comment type="similarity">
    <text evidence="2 7">Belongs to the major facilitator superfamily. Sugar transporter (TC 2.A.1.1) family.</text>
</comment>
<reference evidence="10 11" key="1">
    <citation type="journal article" date="2015" name="Genome Biol. Evol.">
        <title>Phylogenomic analyses indicate that early fungi evolved digesting cell walls of algal ancestors of land plants.</title>
        <authorList>
            <person name="Chang Y."/>
            <person name="Wang S."/>
            <person name="Sekimoto S."/>
            <person name="Aerts A.L."/>
            <person name="Choi C."/>
            <person name="Clum A."/>
            <person name="LaButti K.M."/>
            <person name="Lindquist E.A."/>
            <person name="Yee Ngan C."/>
            <person name="Ohm R.A."/>
            <person name="Salamov A.A."/>
            <person name="Grigoriev I.V."/>
            <person name="Spatafora J.W."/>
            <person name="Berbee M.L."/>
        </authorList>
    </citation>
    <scope>NUCLEOTIDE SEQUENCE [LARGE SCALE GENOMIC DNA]</scope>
    <source>
        <strain evidence="10 11">NRRL 28638</strain>
    </source>
</reference>
<dbReference type="AlphaFoldDB" id="A0A137PBN6"/>
<evidence type="ECO:0000256" key="8">
    <source>
        <dbReference type="SAM" id="Phobius"/>
    </source>
</evidence>
<proteinExistence type="inferred from homology"/>
<feature type="domain" description="Major facilitator superfamily (MFS) profile" evidence="9">
    <location>
        <begin position="39"/>
        <end position="483"/>
    </location>
</feature>
<dbReference type="STRING" id="796925.A0A137PBN6"/>
<dbReference type="PRINTS" id="PR00171">
    <property type="entry name" value="SUGRTRNSPORT"/>
</dbReference>
<dbReference type="NCBIfam" id="TIGR00879">
    <property type="entry name" value="SP"/>
    <property type="match status" value="1"/>
</dbReference>
<dbReference type="InterPro" id="IPR045263">
    <property type="entry name" value="GLUT"/>
</dbReference>
<feature type="transmembrane region" description="Helical" evidence="8">
    <location>
        <begin position="393"/>
        <end position="417"/>
    </location>
</feature>
<dbReference type="EMBL" id="KQ964453">
    <property type="protein sequence ID" value="KXN72403.1"/>
    <property type="molecule type" value="Genomic_DNA"/>
</dbReference>
<dbReference type="InterPro" id="IPR003663">
    <property type="entry name" value="Sugar/inositol_transpt"/>
</dbReference>
<dbReference type="GO" id="GO:0016020">
    <property type="term" value="C:membrane"/>
    <property type="evidence" value="ECO:0007669"/>
    <property type="project" value="UniProtKB-SubCell"/>
</dbReference>
<name>A0A137PBN6_CONC2</name>
<dbReference type="SUPFAM" id="SSF103473">
    <property type="entry name" value="MFS general substrate transporter"/>
    <property type="match status" value="1"/>
</dbReference>
<keyword evidence="6 8" id="KW-0472">Membrane</keyword>
<dbReference type="Gene3D" id="1.20.1250.20">
    <property type="entry name" value="MFS general substrate transporter like domains"/>
    <property type="match status" value="1"/>
</dbReference>
<dbReference type="PANTHER" id="PTHR23503:SF8">
    <property type="entry name" value="FACILITATED GLUCOSE TRANSPORTER PROTEIN 1"/>
    <property type="match status" value="1"/>
</dbReference>
<dbReference type="InterPro" id="IPR005828">
    <property type="entry name" value="MFS_sugar_transport-like"/>
</dbReference>
<dbReference type="GO" id="GO:0015149">
    <property type="term" value="F:hexose transmembrane transporter activity"/>
    <property type="evidence" value="ECO:0007669"/>
    <property type="project" value="TreeGrafter"/>
</dbReference>
<evidence type="ECO:0000256" key="4">
    <source>
        <dbReference type="ARBA" id="ARBA00022692"/>
    </source>
</evidence>
<sequence length="498" mass="55092">MGTEKNTKSIVIDAESTPVEVVDEKDSLLHGFNWTVLLTTFVAIISTFNFGYSIGVGNLPEDAIRNCPDGLYYTGPFPSCIPADHIEWGRMIGLMPLGGALGSLLASILSTKLGRRNLILLNNIPFILGYLIISTSATRLQFGAGRFLTGIGSGLSSVAVSSYIGETSTVKLRGVMGTLMQVSIDLGIMISQILGFFLSYDPGWRILFGIPCILSLIQSFLLPLCPKSPPHLVSLGKLEEAKVNLQRLRPGRNIDNEFQHIIEAQINIQRENTSSNNLNNPEQGERKFNFFRQIVKRPYPKFLLICIFVHMNQMLSGINSVAFYSTTIFTKSFGKFNASRIAVSLGAMEVIGVLLTVFTVDNYGRKHTYLVSCLIMFFTLILICVGAERGIHFLMLGATFLFMAGFSLGVGPIPYLLVSELFPSNLLTFTSSFVITLNWLCNALVGFLFPLMFEKIGNYTFLLFAGFSFITMIVWSLLFKETKGKTLDAIIKEGMKKD</sequence>